<keyword evidence="2" id="KW-0812">Transmembrane</keyword>
<proteinExistence type="predicted"/>
<dbReference type="EMBL" id="CP056068">
    <property type="protein sequence ID" value="UKJ90741.2"/>
    <property type="molecule type" value="Genomic_DNA"/>
</dbReference>
<reference evidence="3" key="1">
    <citation type="submission" date="2022-07" db="EMBL/GenBank/DDBJ databases">
        <title>Evaluation of T. orientalis genome assembly methods using nanopore sequencing and analysis of variation between genomes.</title>
        <authorList>
            <person name="Yam J."/>
            <person name="Micallef M.L."/>
            <person name="Liu M."/>
            <person name="Djordjevic S.P."/>
            <person name="Bogema D.R."/>
            <person name="Jenkins C."/>
        </authorList>
    </citation>
    <scope>NUCLEOTIDE SEQUENCE</scope>
    <source>
        <strain evidence="3">Fish Creek</strain>
    </source>
</reference>
<name>A0A976QWB4_THEOR</name>
<feature type="region of interest" description="Disordered" evidence="1">
    <location>
        <begin position="268"/>
        <end position="287"/>
    </location>
</feature>
<dbReference type="OrthoDB" id="364750at2759"/>
<evidence type="ECO:0000313" key="3">
    <source>
        <dbReference type="EMBL" id="UKJ90741.2"/>
    </source>
</evidence>
<dbReference type="Proteomes" id="UP000244803">
    <property type="component" value="Chromosome 2"/>
</dbReference>
<evidence type="ECO:0000256" key="2">
    <source>
        <dbReference type="SAM" id="Phobius"/>
    </source>
</evidence>
<feature type="transmembrane region" description="Helical" evidence="2">
    <location>
        <begin position="311"/>
        <end position="340"/>
    </location>
</feature>
<protein>
    <submittedName>
        <fullName evidence="3">Uncharacterized protein</fullName>
    </submittedName>
</protein>
<organism evidence="3 4">
    <name type="scientific">Theileria orientalis</name>
    <dbReference type="NCBI Taxonomy" id="68886"/>
    <lineage>
        <taxon>Eukaryota</taxon>
        <taxon>Sar</taxon>
        <taxon>Alveolata</taxon>
        <taxon>Apicomplexa</taxon>
        <taxon>Aconoidasida</taxon>
        <taxon>Piroplasmida</taxon>
        <taxon>Theileriidae</taxon>
        <taxon>Theileria</taxon>
    </lineage>
</organism>
<accession>A0A976QWB4</accession>
<keyword evidence="2" id="KW-1133">Transmembrane helix</keyword>
<evidence type="ECO:0000256" key="1">
    <source>
        <dbReference type="SAM" id="MobiDB-lite"/>
    </source>
</evidence>
<dbReference type="AlphaFoldDB" id="A0A976QWB4"/>
<sequence length="346" mass="39871">MGVINFTFNRGLYIIGNHEVTVESEDCIKLGNYRKFIHMFKKPHPMNELEIMNKSDTVVLYLTDDKNNPEMPLVVEIWTKDYEVRRYSYSEMVEKNYGSITHLTKLSDNLAKELKDELYKIGGRISFIVDKAEDYKDVKVTKEPIKDEDFLMIAHSPQCEFKSSILTCSNQCDLLGYMAVDYNSKELKAIVVYFHVNDKKFKVPLLVALEATKKENGLHLEYWAFDGMEGKMKKYSILSSSKIPIINDVKAVYYSYENEINSLISKDDQKQAEMPEKMETGSTEQSNELYKSQVSFKNLSKRHYGEKKKSGAGLVGIIALVLVTFFVIGAIVTISAYQYYKDYKGY</sequence>
<evidence type="ECO:0000313" key="4">
    <source>
        <dbReference type="Proteomes" id="UP000244803"/>
    </source>
</evidence>
<feature type="compositionally biased region" description="Basic and acidic residues" evidence="1">
    <location>
        <begin position="268"/>
        <end position="279"/>
    </location>
</feature>
<keyword evidence="2" id="KW-0472">Membrane</keyword>
<gene>
    <name evidence="3" type="ORF">MACJ_001675</name>
</gene>